<evidence type="ECO:0000256" key="13">
    <source>
        <dbReference type="ARBA" id="ARBA00023012"/>
    </source>
</evidence>
<evidence type="ECO:0000256" key="1">
    <source>
        <dbReference type="ARBA" id="ARBA00000085"/>
    </source>
</evidence>
<evidence type="ECO:0000313" key="21">
    <source>
        <dbReference type="Proteomes" id="UP000028681"/>
    </source>
</evidence>
<comment type="catalytic activity">
    <reaction evidence="1">
        <text>ATP + protein L-histidine = ADP + protein N-phospho-L-histidine.</text>
        <dbReference type="EC" id="2.7.13.3"/>
    </reaction>
</comment>
<keyword evidence="4" id="KW-1003">Cell membrane</keyword>
<dbReference type="CDD" id="cd16950">
    <property type="entry name" value="HATPase_EnvZ-like"/>
    <property type="match status" value="1"/>
</dbReference>
<protein>
    <recommendedName>
        <fullName evidence="16">Sensor histidine kinase EnvZ</fullName>
        <ecNumber evidence="3">2.7.13.3</ecNumber>
    </recommendedName>
</protein>
<dbReference type="Pfam" id="PF00512">
    <property type="entry name" value="HisKA"/>
    <property type="match status" value="1"/>
</dbReference>
<evidence type="ECO:0000256" key="7">
    <source>
        <dbReference type="ARBA" id="ARBA00022679"/>
    </source>
</evidence>
<feature type="domain" description="HAMP" evidence="19">
    <location>
        <begin position="180"/>
        <end position="232"/>
    </location>
</feature>
<name>A0A076LMK1_9GAMM</name>
<evidence type="ECO:0000256" key="16">
    <source>
        <dbReference type="ARBA" id="ARBA00041011"/>
    </source>
</evidence>
<keyword evidence="13" id="KW-0902">Two-component regulatory system</keyword>
<evidence type="ECO:0000256" key="3">
    <source>
        <dbReference type="ARBA" id="ARBA00012438"/>
    </source>
</evidence>
<evidence type="ECO:0000256" key="17">
    <source>
        <dbReference type="SAM" id="Phobius"/>
    </source>
</evidence>
<dbReference type="SUPFAM" id="SSF47384">
    <property type="entry name" value="Homodimeric domain of signal transducing histidine kinase"/>
    <property type="match status" value="1"/>
</dbReference>
<dbReference type="Gene3D" id="1.10.287.130">
    <property type="match status" value="1"/>
</dbReference>
<feature type="transmembrane region" description="Helical" evidence="17">
    <location>
        <begin position="12"/>
        <end position="39"/>
    </location>
</feature>
<keyword evidence="15 17" id="KW-0472">Membrane</keyword>
<evidence type="ECO:0000256" key="5">
    <source>
        <dbReference type="ARBA" id="ARBA00022519"/>
    </source>
</evidence>
<keyword evidence="12 17" id="KW-1133">Transmembrane helix</keyword>
<dbReference type="NCBIfam" id="NF007004">
    <property type="entry name" value="PRK09467.1"/>
    <property type="match status" value="1"/>
</dbReference>
<dbReference type="PRINTS" id="PR00344">
    <property type="entry name" value="BCTRLSENSOR"/>
</dbReference>
<dbReference type="InterPro" id="IPR003660">
    <property type="entry name" value="HAMP_dom"/>
</dbReference>
<keyword evidence="8 17" id="KW-0812">Transmembrane</keyword>
<dbReference type="PANTHER" id="PTHR44936">
    <property type="entry name" value="SENSOR PROTEIN CREC"/>
    <property type="match status" value="1"/>
</dbReference>
<dbReference type="GeneID" id="33939132"/>
<dbReference type="AlphaFoldDB" id="A0A076LMK1"/>
<dbReference type="PROSITE" id="PS50109">
    <property type="entry name" value="HIS_KIN"/>
    <property type="match status" value="1"/>
</dbReference>
<evidence type="ECO:0000256" key="14">
    <source>
        <dbReference type="ARBA" id="ARBA00023016"/>
    </source>
</evidence>
<evidence type="ECO:0000256" key="9">
    <source>
        <dbReference type="ARBA" id="ARBA00022741"/>
    </source>
</evidence>
<evidence type="ECO:0000256" key="8">
    <source>
        <dbReference type="ARBA" id="ARBA00022692"/>
    </source>
</evidence>
<dbReference type="Gene3D" id="3.30.565.10">
    <property type="entry name" value="Histidine kinase-like ATPase, C-terminal domain"/>
    <property type="match status" value="1"/>
</dbReference>
<evidence type="ECO:0000256" key="10">
    <source>
        <dbReference type="ARBA" id="ARBA00022777"/>
    </source>
</evidence>
<dbReference type="SMART" id="SM00387">
    <property type="entry name" value="HATPase_c"/>
    <property type="match status" value="1"/>
</dbReference>
<keyword evidence="11" id="KW-0067">ATP-binding</keyword>
<gene>
    <name evidence="20" type="primary">envZ</name>
    <name evidence="20" type="ORF">ETEE_1506</name>
</gene>
<keyword evidence="5" id="KW-0997">Cell inner membrane</keyword>
<evidence type="ECO:0000256" key="15">
    <source>
        <dbReference type="ARBA" id="ARBA00023136"/>
    </source>
</evidence>
<reference evidence="20 21" key="1">
    <citation type="journal article" date="2012" name="PLoS ONE">
        <title>Edwardsiella comparative phylogenomics reveal the new intra/inter-species taxonomic relationships, virulence evolution and niche adaptation mechanisms.</title>
        <authorList>
            <person name="Yang M."/>
            <person name="Lv Y."/>
            <person name="Xiao J."/>
            <person name="Wu H."/>
            <person name="Zheng H."/>
            <person name="Liu Q."/>
            <person name="Zhang Y."/>
            <person name="Wang Q."/>
        </authorList>
    </citation>
    <scope>NUCLEOTIDE SEQUENCE [LARGE SCALE GENOMIC DNA]</scope>
    <source>
        <strain evidence="21">080813</strain>
    </source>
</reference>
<dbReference type="CDD" id="cd06225">
    <property type="entry name" value="HAMP"/>
    <property type="match status" value="1"/>
</dbReference>
<organism evidence="20 21">
    <name type="scientific">Edwardsiella anguillarum ET080813</name>
    <dbReference type="NCBI Taxonomy" id="667120"/>
    <lineage>
        <taxon>Bacteria</taxon>
        <taxon>Pseudomonadati</taxon>
        <taxon>Pseudomonadota</taxon>
        <taxon>Gammaproteobacteria</taxon>
        <taxon>Enterobacterales</taxon>
        <taxon>Hafniaceae</taxon>
        <taxon>Edwardsiella</taxon>
    </lineage>
</organism>
<dbReference type="HOGENOM" id="CLU_000445_89_27_6"/>
<evidence type="ECO:0000256" key="6">
    <source>
        <dbReference type="ARBA" id="ARBA00022553"/>
    </source>
</evidence>
<dbReference type="GO" id="GO:0000155">
    <property type="term" value="F:phosphorelay sensor kinase activity"/>
    <property type="evidence" value="ECO:0007669"/>
    <property type="project" value="InterPro"/>
</dbReference>
<dbReference type="Proteomes" id="UP000028681">
    <property type="component" value="Chromosome"/>
</dbReference>
<dbReference type="InterPro" id="IPR003661">
    <property type="entry name" value="HisK_dim/P_dom"/>
</dbReference>
<sequence length="461" mass="51638">MRRLRFSPRSSFARTLLLIVTLLFVSLVTTYLVVLNFAILPSLQQFNKVLAYEVRMLMTDKLQLEDGTQLEVPPAFRREIYRELGISLYTNSAAEENGLRWAQHYQFLSQQMAQQLGGPTDVRVEISKNTPVVWLKTWLSPDIWVRVPLTEIHQGDFSPLFRYTLAIMLLAIGGAWLFIRIQNRPLVELEHAALQVGKGQIPPPLREYGASEVRSVTRAFNQMAAGVKQLADDRTLLMAGVSHDLRTPLTRIRLATEMMSPQDAYLAESINKDTEECNAIIEQFIDYLRTGQEMQTEACDLNGILTEVVAAESGYEREIDTDLADGELLIDAHPLSIKRAVVNMVVNATRYGNGWIKVSSGMEGVRAWFQVEDDGPGIDDAHLAHLFQPFVRGESARTTSGTGLGLAIIQRIIDAHHGSLDIGRSERGGLKIRAYLRRVNMIATAAPETAPRSGGRRKERV</sequence>
<dbReference type="InterPro" id="IPR036890">
    <property type="entry name" value="HATPase_C_sf"/>
</dbReference>
<dbReference type="GO" id="GO:0005524">
    <property type="term" value="F:ATP binding"/>
    <property type="evidence" value="ECO:0007669"/>
    <property type="project" value="UniProtKB-KW"/>
</dbReference>
<dbReference type="EC" id="2.7.13.3" evidence="3"/>
<dbReference type="SUPFAM" id="SSF55874">
    <property type="entry name" value="ATPase domain of HSP90 chaperone/DNA topoisomerase II/histidine kinase"/>
    <property type="match status" value="1"/>
</dbReference>
<dbReference type="InterPro" id="IPR003594">
    <property type="entry name" value="HATPase_dom"/>
</dbReference>
<feature type="transmembrane region" description="Helical" evidence="17">
    <location>
        <begin position="160"/>
        <end position="179"/>
    </location>
</feature>
<accession>A0A076LMK1</accession>
<evidence type="ECO:0000259" key="18">
    <source>
        <dbReference type="PROSITE" id="PS50109"/>
    </source>
</evidence>
<dbReference type="PANTHER" id="PTHR44936:SF5">
    <property type="entry name" value="SENSOR HISTIDINE KINASE ENVZ"/>
    <property type="match status" value="1"/>
</dbReference>
<keyword evidence="7" id="KW-0808">Transferase</keyword>
<dbReference type="PROSITE" id="PS50885">
    <property type="entry name" value="HAMP"/>
    <property type="match status" value="1"/>
</dbReference>
<dbReference type="KEGG" id="ete:ETEE_1506"/>
<dbReference type="CDD" id="cd00082">
    <property type="entry name" value="HisKA"/>
    <property type="match status" value="1"/>
</dbReference>
<keyword evidence="9" id="KW-0547">Nucleotide-binding</keyword>
<evidence type="ECO:0000256" key="11">
    <source>
        <dbReference type="ARBA" id="ARBA00022840"/>
    </source>
</evidence>
<dbReference type="Pfam" id="PF00672">
    <property type="entry name" value="HAMP"/>
    <property type="match status" value="1"/>
</dbReference>
<dbReference type="FunFam" id="3.30.565.10:FF:000018">
    <property type="entry name" value="Two-component sensor kinase EnvZ"/>
    <property type="match status" value="1"/>
</dbReference>
<proteinExistence type="predicted"/>
<dbReference type="EMBL" id="CP006664">
    <property type="protein sequence ID" value="AIJ07957.1"/>
    <property type="molecule type" value="Genomic_DNA"/>
</dbReference>
<dbReference type="InterPro" id="IPR004358">
    <property type="entry name" value="Sig_transdc_His_kin-like_C"/>
</dbReference>
<feature type="domain" description="Histidine kinase" evidence="18">
    <location>
        <begin position="240"/>
        <end position="440"/>
    </location>
</feature>
<dbReference type="GO" id="GO:0005886">
    <property type="term" value="C:plasma membrane"/>
    <property type="evidence" value="ECO:0007669"/>
    <property type="project" value="UniProtKB-SubCell"/>
</dbReference>
<dbReference type="RefSeq" id="WP_034163882.1">
    <property type="nucleotide sequence ID" value="NZ_CP006664.1"/>
</dbReference>
<dbReference type="InterPro" id="IPR036097">
    <property type="entry name" value="HisK_dim/P_sf"/>
</dbReference>
<dbReference type="Pfam" id="PF02518">
    <property type="entry name" value="HATPase_c"/>
    <property type="match status" value="1"/>
</dbReference>
<dbReference type="FunFam" id="1.10.287.130:FF:000006">
    <property type="entry name" value="Osmolarity two-component histidine kinase EnvZ"/>
    <property type="match status" value="1"/>
</dbReference>
<keyword evidence="10 20" id="KW-0418">Kinase</keyword>
<keyword evidence="6" id="KW-0597">Phosphoprotein</keyword>
<dbReference type="SMART" id="SM00304">
    <property type="entry name" value="HAMP"/>
    <property type="match status" value="1"/>
</dbReference>
<evidence type="ECO:0000256" key="12">
    <source>
        <dbReference type="ARBA" id="ARBA00022989"/>
    </source>
</evidence>
<evidence type="ECO:0000259" key="19">
    <source>
        <dbReference type="PROSITE" id="PS50885"/>
    </source>
</evidence>
<dbReference type="InterPro" id="IPR005467">
    <property type="entry name" value="His_kinase_dom"/>
</dbReference>
<dbReference type="SMART" id="SM00388">
    <property type="entry name" value="HisKA"/>
    <property type="match status" value="1"/>
</dbReference>
<comment type="subcellular location">
    <subcellularLocation>
        <location evidence="2">Cell inner membrane</location>
        <topology evidence="2">Multi-pass membrane protein</topology>
    </subcellularLocation>
</comment>
<keyword evidence="14" id="KW-0346">Stress response</keyword>
<dbReference type="InterPro" id="IPR050980">
    <property type="entry name" value="2C_sensor_his_kinase"/>
</dbReference>
<evidence type="ECO:0000256" key="4">
    <source>
        <dbReference type="ARBA" id="ARBA00022475"/>
    </source>
</evidence>
<evidence type="ECO:0000313" key="20">
    <source>
        <dbReference type="EMBL" id="AIJ07957.1"/>
    </source>
</evidence>
<evidence type="ECO:0000256" key="2">
    <source>
        <dbReference type="ARBA" id="ARBA00004429"/>
    </source>
</evidence>